<evidence type="ECO:0000256" key="4">
    <source>
        <dbReference type="ARBA" id="ARBA00022692"/>
    </source>
</evidence>
<keyword evidence="3" id="KW-1003">Cell membrane</keyword>
<evidence type="ECO:0000256" key="8">
    <source>
        <dbReference type="SAM" id="Phobius"/>
    </source>
</evidence>
<feature type="transmembrane region" description="Helical" evidence="8">
    <location>
        <begin position="239"/>
        <end position="257"/>
    </location>
</feature>
<feature type="transmembrane region" description="Helical" evidence="8">
    <location>
        <begin position="115"/>
        <end position="140"/>
    </location>
</feature>
<keyword evidence="6 8" id="KW-0472">Membrane</keyword>
<feature type="transmembrane region" description="Helical" evidence="8">
    <location>
        <begin position="176"/>
        <end position="194"/>
    </location>
</feature>
<dbReference type="SUPFAM" id="SSF103473">
    <property type="entry name" value="MFS general substrate transporter"/>
    <property type="match status" value="1"/>
</dbReference>
<dbReference type="Pfam" id="PF07690">
    <property type="entry name" value="MFS_1"/>
    <property type="match status" value="1"/>
</dbReference>
<feature type="transmembrane region" description="Helical" evidence="8">
    <location>
        <begin position="215"/>
        <end position="233"/>
    </location>
</feature>
<dbReference type="Gene3D" id="1.20.1720.10">
    <property type="entry name" value="Multidrug resistance protein D"/>
    <property type="match status" value="1"/>
</dbReference>
<evidence type="ECO:0000313" key="11">
    <source>
        <dbReference type="Proteomes" id="UP001180754"/>
    </source>
</evidence>
<sequence length="526" mass="54369">MTGDATTGDPGDTPPPARRNPPYLGIFGLMLGIFLATLDGQIVGVALPTIVGDLGGLDHFSWAVTSYLLTLAATTPIWGKLGDLYGRKGAYLWSVVLFLIGTVLCGLAQNMGQLIAFRAAQGLGAGGLMVGAMSIIGVLIPAQERGRVQSMIGVMLPVAFVGGPLLGGFITDVLDWRWVFYVNAPFGIAALLAVGKGVRLPQARAGGRIDYPGTALLTAAILSLTLLAGWGGTRYDWTSPQIVLLGAVAAAALAAFIRVERRATEPVIPLRLFRSRDFTLAQALSFLVGAALITVASYLPQYMQFVQGSSSTVSGMQGLPLMMGMLAAQLITGRLMDRGGLERVVPITGAALTVTGVFLLLLLDTGTPVFAASALPLVFGAGVGMLMQSTLLTTMNTAPPRDMGAATGTVTLLRTIGGSLGVAALGAVHIGRMTAELADRLGHGTAERLTSTGEVTPASVDRMPAQVRHAVQEAFIGGLHGVLIGTAVLAAAAFALAWFVGGNVAAKPSDPAEETDRARIPTTATD</sequence>
<organism evidence="10 11">
    <name type="scientific">Streptomyces lonegramiae</name>
    <dbReference type="NCBI Taxonomy" id="3075524"/>
    <lineage>
        <taxon>Bacteria</taxon>
        <taxon>Bacillati</taxon>
        <taxon>Actinomycetota</taxon>
        <taxon>Actinomycetes</taxon>
        <taxon>Kitasatosporales</taxon>
        <taxon>Streptomycetaceae</taxon>
        <taxon>Streptomyces</taxon>
    </lineage>
</organism>
<feature type="domain" description="Major facilitator superfamily (MFS) profile" evidence="9">
    <location>
        <begin position="25"/>
        <end position="505"/>
    </location>
</feature>
<comment type="subcellular location">
    <subcellularLocation>
        <location evidence="1">Cell membrane</location>
        <topology evidence="1">Multi-pass membrane protein</topology>
    </subcellularLocation>
</comment>
<dbReference type="PANTHER" id="PTHR23501:SF197">
    <property type="entry name" value="COMD"/>
    <property type="match status" value="1"/>
</dbReference>
<dbReference type="InterPro" id="IPR036259">
    <property type="entry name" value="MFS_trans_sf"/>
</dbReference>
<dbReference type="InterPro" id="IPR004638">
    <property type="entry name" value="EmrB-like"/>
</dbReference>
<evidence type="ECO:0000256" key="6">
    <source>
        <dbReference type="ARBA" id="ARBA00023136"/>
    </source>
</evidence>
<name>A0ABU2XFR0_9ACTN</name>
<protein>
    <submittedName>
        <fullName evidence="10">MDR family MFS transporter</fullName>
    </submittedName>
</protein>
<dbReference type="Proteomes" id="UP001180754">
    <property type="component" value="Unassembled WGS sequence"/>
</dbReference>
<dbReference type="InterPro" id="IPR020846">
    <property type="entry name" value="MFS_dom"/>
</dbReference>
<feature type="transmembrane region" description="Helical" evidence="8">
    <location>
        <begin position="369"/>
        <end position="387"/>
    </location>
</feature>
<keyword evidence="4 8" id="KW-0812">Transmembrane</keyword>
<proteinExistence type="predicted"/>
<evidence type="ECO:0000256" key="3">
    <source>
        <dbReference type="ARBA" id="ARBA00022475"/>
    </source>
</evidence>
<dbReference type="CDD" id="cd17502">
    <property type="entry name" value="MFS_Azr1_MDR_like"/>
    <property type="match status" value="1"/>
</dbReference>
<gene>
    <name evidence="10" type="ORF">RND15_16805</name>
</gene>
<feature type="transmembrane region" description="Helical" evidence="8">
    <location>
        <begin position="152"/>
        <end position="170"/>
    </location>
</feature>
<dbReference type="PROSITE" id="PS50850">
    <property type="entry name" value="MFS"/>
    <property type="match status" value="1"/>
</dbReference>
<dbReference type="Gene3D" id="1.20.1250.20">
    <property type="entry name" value="MFS general substrate transporter like domains"/>
    <property type="match status" value="1"/>
</dbReference>
<feature type="transmembrane region" description="Helical" evidence="8">
    <location>
        <begin position="23"/>
        <end position="47"/>
    </location>
</feature>
<dbReference type="NCBIfam" id="TIGR00711">
    <property type="entry name" value="efflux_EmrB"/>
    <property type="match status" value="1"/>
</dbReference>
<evidence type="ECO:0000256" key="1">
    <source>
        <dbReference type="ARBA" id="ARBA00004651"/>
    </source>
</evidence>
<keyword evidence="11" id="KW-1185">Reference proteome</keyword>
<dbReference type="RefSeq" id="WP_311724791.1">
    <property type="nucleotide sequence ID" value="NZ_JAVRFD010000007.1"/>
</dbReference>
<comment type="caution">
    <text evidence="10">The sequence shown here is derived from an EMBL/GenBank/DDBJ whole genome shotgun (WGS) entry which is preliminary data.</text>
</comment>
<evidence type="ECO:0000256" key="5">
    <source>
        <dbReference type="ARBA" id="ARBA00022989"/>
    </source>
</evidence>
<keyword evidence="2" id="KW-0813">Transport</keyword>
<feature type="transmembrane region" description="Helical" evidence="8">
    <location>
        <begin position="90"/>
        <end position="109"/>
    </location>
</feature>
<evidence type="ECO:0000259" key="9">
    <source>
        <dbReference type="PROSITE" id="PS50850"/>
    </source>
</evidence>
<feature type="transmembrane region" description="Helical" evidence="8">
    <location>
        <begin position="59"/>
        <end position="78"/>
    </location>
</feature>
<dbReference type="PANTHER" id="PTHR23501">
    <property type="entry name" value="MAJOR FACILITATOR SUPERFAMILY"/>
    <property type="match status" value="1"/>
</dbReference>
<feature type="transmembrane region" description="Helical" evidence="8">
    <location>
        <begin position="278"/>
        <end position="299"/>
    </location>
</feature>
<evidence type="ECO:0000313" key="10">
    <source>
        <dbReference type="EMBL" id="MDT0544350.1"/>
    </source>
</evidence>
<feature type="transmembrane region" description="Helical" evidence="8">
    <location>
        <begin position="474"/>
        <end position="500"/>
    </location>
</feature>
<dbReference type="EMBL" id="JAVRFD010000007">
    <property type="protein sequence ID" value="MDT0544350.1"/>
    <property type="molecule type" value="Genomic_DNA"/>
</dbReference>
<feature type="region of interest" description="Disordered" evidence="7">
    <location>
        <begin position="507"/>
        <end position="526"/>
    </location>
</feature>
<feature type="transmembrane region" description="Helical" evidence="8">
    <location>
        <begin position="344"/>
        <end position="363"/>
    </location>
</feature>
<keyword evidence="5 8" id="KW-1133">Transmembrane helix</keyword>
<evidence type="ECO:0000256" key="7">
    <source>
        <dbReference type="SAM" id="MobiDB-lite"/>
    </source>
</evidence>
<evidence type="ECO:0000256" key="2">
    <source>
        <dbReference type="ARBA" id="ARBA00022448"/>
    </source>
</evidence>
<accession>A0ABU2XFR0</accession>
<reference evidence="10" key="1">
    <citation type="submission" date="2024-05" db="EMBL/GenBank/DDBJ databases">
        <title>30 novel species of actinomycetes from the DSMZ collection.</title>
        <authorList>
            <person name="Nouioui I."/>
        </authorList>
    </citation>
    <scope>NUCLEOTIDE SEQUENCE</scope>
    <source>
        <strain evidence="10">DSM 41529</strain>
    </source>
</reference>
<dbReference type="InterPro" id="IPR011701">
    <property type="entry name" value="MFS"/>
</dbReference>